<feature type="region of interest" description="Disordered" evidence="1">
    <location>
        <begin position="99"/>
        <end position="140"/>
    </location>
</feature>
<evidence type="ECO:0000313" key="3">
    <source>
        <dbReference type="EMBL" id="RTZ84711.1"/>
    </source>
</evidence>
<evidence type="ECO:0000313" key="4">
    <source>
        <dbReference type="Proteomes" id="UP000287176"/>
    </source>
</evidence>
<comment type="caution">
    <text evidence="3">The sequence shown here is derived from an EMBL/GenBank/DDBJ whole genome shotgun (WGS) entry which is preliminary data.</text>
</comment>
<accession>A0A432GMZ3</accession>
<feature type="non-terminal residue" evidence="3">
    <location>
        <position position="140"/>
    </location>
</feature>
<protein>
    <submittedName>
        <fullName evidence="3">Uncharacterized protein</fullName>
    </submittedName>
</protein>
<name>A0A432GMZ3_9DELT</name>
<organism evidence="3 4">
    <name type="scientific">SAR324 cluster bacterium</name>
    <dbReference type="NCBI Taxonomy" id="2024889"/>
    <lineage>
        <taxon>Bacteria</taxon>
        <taxon>Deltaproteobacteria</taxon>
        <taxon>SAR324 cluster</taxon>
    </lineage>
</organism>
<reference evidence="3 4" key="1">
    <citation type="submission" date="2018-06" db="EMBL/GenBank/DDBJ databases">
        <title>Combined omics and stable isotope probing to characterize newly discovered Mariana Back-Arc vent microbial communities.</title>
        <authorList>
            <person name="Trembath-Reichert E."/>
            <person name="Huber J.A."/>
        </authorList>
    </citation>
    <scope>NUCLEOTIDE SEQUENCE [LARGE SCALE GENOMIC DNA]</scope>
    <source>
        <strain evidence="3">MAG 24</strain>
    </source>
</reference>
<keyword evidence="2" id="KW-0472">Membrane</keyword>
<dbReference type="Proteomes" id="UP000287176">
    <property type="component" value="Unassembled WGS sequence"/>
</dbReference>
<feature type="compositionally biased region" description="Pro residues" evidence="1">
    <location>
        <begin position="125"/>
        <end position="134"/>
    </location>
</feature>
<keyword evidence="2" id="KW-1133">Transmembrane helix</keyword>
<feature type="compositionally biased region" description="Polar residues" evidence="1">
    <location>
        <begin position="99"/>
        <end position="116"/>
    </location>
</feature>
<sequence length="140" mass="14847">MDSQSFVGEKHLTSSRNLGLAISFAMHVFLVSGFVALNTVTAEQADFESLEVQSLEVNTLSADELQAIIALLELDPEVSEEGTNLPVIPVNEKTASATLIGAKSNSESSPVELSQVTEEKEIPEPEPVPEPEPSLPGATS</sequence>
<gene>
    <name evidence="3" type="ORF">DSY94_05480</name>
</gene>
<evidence type="ECO:0000256" key="2">
    <source>
        <dbReference type="SAM" id="Phobius"/>
    </source>
</evidence>
<proteinExistence type="predicted"/>
<feature type="transmembrane region" description="Helical" evidence="2">
    <location>
        <begin position="20"/>
        <end position="40"/>
    </location>
</feature>
<keyword evidence="2" id="KW-0812">Transmembrane</keyword>
<dbReference type="EMBL" id="QNZI01000144">
    <property type="protein sequence ID" value="RTZ84711.1"/>
    <property type="molecule type" value="Genomic_DNA"/>
</dbReference>
<dbReference type="AlphaFoldDB" id="A0A432GMZ3"/>
<evidence type="ECO:0000256" key="1">
    <source>
        <dbReference type="SAM" id="MobiDB-lite"/>
    </source>
</evidence>